<dbReference type="EMBL" id="BAAAQN010000004">
    <property type="protein sequence ID" value="GAA2016238.1"/>
    <property type="molecule type" value="Genomic_DNA"/>
</dbReference>
<evidence type="ECO:0000256" key="3">
    <source>
        <dbReference type="ARBA" id="ARBA00022475"/>
    </source>
</evidence>
<evidence type="ECO:0000256" key="8">
    <source>
        <dbReference type="ARBA" id="ARBA00023136"/>
    </source>
</evidence>
<comment type="caution">
    <text evidence="10">Lacks conserved residue(s) required for the propagation of feature annotation.</text>
</comment>
<evidence type="ECO:0000313" key="14">
    <source>
        <dbReference type="Proteomes" id="UP001500751"/>
    </source>
</evidence>
<dbReference type="NCBIfam" id="TIGR00831">
    <property type="entry name" value="a_cpa1"/>
    <property type="match status" value="1"/>
</dbReference>
<feature type="region of interest" description="Disordered" evidence="11">
    <location>
        <begin position="458"/>
        <end position="482"/>
    </location>
</feature>
<keyword evidence="5 10" id="KW-1133">Transmembrane helix</keyword>
<evidence type="ECO:0000256" key="4">
    <source>
        <dbReference type="ARBA" id="ARBA00022692"/>
    </source>
</evidence>
<comment type="similarity">
    <text evidence="10">Belongs to the monovalent cation:proton antiporter 1 (CPA1) transporter (TC 2.A.36) family.</text>
</comment>
<comment type="function">
    <text evidence="10">Na(+)/H(+) antiporter that extrudes sodium in exchange for external protons.</text>
</comment>
<evidence type="ECO:0000256" key="5">
    <source>
        <dbReference type="ARBA" id="ARBA00022989"/>
    </source>
</evidence>
<keyword evidence="6 10" id="KW-0915">Sodium</keyword>
<feature type="transmembrane region" description="Helical" evidence="10">
    <location>
        <begin position="377"/>
        <end position="396"/>
    </location>
</feature>
<dbReference type="InterPro" id="IPR006153">
    <property type="entry name" value="Cation/H_exchanger_TM"/>
</dbReference>
<evidence type="ECO:0000256" key="6">
    <source>
        <dbReference type="ARBA" id="ARBA00023053"/>
    </source>
</evidence>
<feature type="transmembrane region" description="Helical" evidence="10">
    <location>
        <begin position="80"/>
        <end position="106"/>
    </location>
</feature>
<evidence type="ECO:0000256" key="9">
    <source>
        <dbReference type="ARBA" id="ARBA00023201"/>
    </source>
</evidence>
<feature type="transmembrane region" description="Helical" evidence="10">
    <location>
        <begin position="262"/>
        <end position="280"/>
    </location>
</feature>
<dbReference type="PANTHER" id="PTHR10110:SF86">
    <property type="entry name" value="SODIUM_HYDROGEN EXCHANGER 7"/>
    <property type="match status" value="1"/>
</dbReference>
<comment type="caution">
    <text evidence="13">The sequence shown here is derived from an EMBL/GenBank/DDBJ whole genome shotgun (WGS) entry which is preliminary data.</text>
</comment>
<keyword evidence="4 10" id="KW-0812">Transmembrane</keyword>
<dbReference type="Pfam" id="PF00999">
    <property type="entry name" value="Na_H_Exchanger"/>
    <property type="match status" value="1"/>
</dbReference>
<dbReference type="PANTHER" id="PTHR10110">
    <property type="entry name" value="SODIUM/HYDROGEN EXCHANGER"/>
    <property type="match status" value="1"/>
</dbReference>
<evidence type="ECO:0000256" key="10">
    <source>
        <dbReference type="RuleBase" id="RU366002"/>
    </source>
</evidence>
<keyword evidence="14" id="KW-1185">Reference proteome</keyword>
<keyword evidence="3 10" id="KW-1003">Cell membrane</keyword>
<keyword evidence="8 10" id="KW-0472">Membrane</keyword>
<dbReference type="InterPro" id="IPR004705">
    <property type="entry name" value="Cation/H_exchanger_CPA1_bac"/>
</dbReference>
<keyword evidence="10" id="KW-0050">Antiport</keyword>
<feature type="compositionally biased region" description="Acidic residues" evidence="11">
    <location>
        <begin position="468"/>
        <end position="482"/>
    </location>
</feature>
<gene>
    <name evidence="13" type="ORF">GCM10009839_09660</name>
</gene>
<accession>A0ABP5F463</accession>
<evidence type="ECO:0000256" key="11">
    <source>
        <dbReference type="SAM" id="MobiDB-lite"/>
    </source>
</evidence>
<feature type="transmembrane region" description="Helical" evidence="10">
    <location>
        <begin position="147"/>
        <end position="167"/>
    </location>
</feature>
<feature type="transmembrane region" description="Helical" evidence="10">
    <location>
        <begin position="343"/>
        <end position="365"/>
    </location>
</feature>
<proteinExistence type="inferred from homology"/>
<feature type="transmembrane region" description="Helical" evidence="10">
    <location>
        <begin position="300"/>
        <end position="323"/>
    </location>
</feature>
<keyword evidence="7 10" id="KW-0406">Ion transport</keyword>
<organism evidence="13 14">
    <name type="scientific">Catenulispora yoronensis</name>
    <dbReference type="NCBI Taxonomy" id="450799"/>
    <lineage>
        <taxon>Bacteria</taxon>
        <taxon>Bacillati</taxon>
        <taxon>Actinomycetota</taxon>
        <taxon>Actinomycetes</taxon>
        <taxon>Catenulisporales</taxon>
        <taxon>Catenulisporaceae</taxon>
        <taxon>Catenulispora</taxon>
    </lineage>
</organism>
<dbReference type="RefSeq" id="WP_344664260.1">
    <property type="nucleotide sequence ID" value="NZ_BAAAQN010000004.1"/>
</dbReference>
<evidence type="ECO:0000259" key="12">
    <source>
        <dbReference type="Pfam" id="PF00999"/>
    </source>
</evidence>
<dbReference type="InterPro" id="IPR018422">
    <property type="entry name" value="Cation/H_exchanger_CPA1"/>
</dbReference>
<comment type="subcellular location">
    <subcellularLocation>
        <location evidence="1 10">Cell membrane</location>
        <topology evidence="1 10">Multi-pass membrane protein</topology>
    </subcellularLocation>
</comment>
<evidence type="ECO:0000313" key="13">
    <source>
        <dbReference type="EMBL" id="GAA2016238.1"/>
    </source>
</evidence>
<feature type="transmembrane region" description="Helical" evidence="10">
    <location>
        <begin position="173"/>
        <end position="196"/>
    </location>
</feature>
<keyword evidence="9 10" id="KW-0739">Sodium transport</keyword>
<dbReference type="Proteomes" id="UP001500751">
    <property type="component" value="Unassembled WGS sequence"/>
</dbReference>
<reference evidence="14" key="1">
    <citation type="journal article" date="2019" name="Int. J. Syst. Evol. Microbiol.">
        <title>The Global Catalogue of Microorganisms (GCM) 10K type strain sequencing project: providing services to taxonomists for standard genome sequencing and annotation.</title>
        <authorList>
            <consortium name="The Broad Institute Genomics Platform"/>
            <consortium name="The Broad Institute Genome Sequencing Center for Infectious Disease"/>
            <person name="Wu L."/>
            <person name="Ma J."/>
        </authorList>
    </citation>
    <scope>NUCLEOTIDE SEQUENCE [LARGE SCALE GENOMIC DNA]</scope>
    <source>
        <strain evidence="14">JCM 16014</strain>
    </source>
</reference>
<protein>
    <submittedName>
        <fullName evidence="13">Na+/H+ antiporter</fullName>
    </submittedName>
</protein>
<keyword evidence="2 10" id="KW-0813">Transport</keyword>
<evidence type="ECO:0000256" key="7">
    <source>
        <dbReference type="ARBA" id="ARBA00023065"/>
    </source>
</evidence>
<evidence type="ECO:0000256" key="1">
    <source>
        <dbReference type="ARBA" id="ARBA00004651"/>
    </source>
</evidence>
<evidence type="ECO:0000256" key="2">
    <source>
        <dbReference type="ARBA" id="ARBA00022448"/>
    </source>
</evidence>
<feature type="domain" description="Cation/H+ exchanger transmembrane" evidence="12">
    <location>
        <begin position="12"/>
        <end position="402"/>
    </location>
</feature>
<sequence>MLALAVIVVIGASVLVSGVVGRRFGIAPPVLMLAAGVLWGFVPKLRAVELPPDTVLLVFLPALLYWEALNSSLRAIRRSLRGLVLMSTLLVILSAGAVAVVAHAFGVPWGPAWILGGALAPTDATAVAALGRVLPRQALDLAQAESSVNDGTALVVYGVAVSVTIGAEHFSSVHVGLLFVRSYVGGVAAGVVVALAGAQVRKAVADPMLQNVAILLIPFTAFLLAEALDASGVLAAVTCGLIMSQLGPRVGTAAVRLISQGFWSLGTYVLNGALFVLVGLQSQAAVRGLTSFDLARALAMVAVVSVVLIAARFVFQFVTIYAIRALDRRPSQRGRRVSHRFRVVTGLSGFRGAVSLAAALAVPVTVHGGAPLPDRDVIIFVTAGVIAALMLQAFALPPVVRWADLPEDTVIQDERRMANQTATAEAITALPEIADALGTPPEVVAMVAREFEKHARMQQFSGGGLGGSDDDDADEDREADADAAERLRQIDSQYREIRLALLDNKRATVIRLRHEGRIDDAVLRQIQARLDIEQVRLSRDELV</sequence>
<name>A0ABP5F463_9ACTN</name>